<dbReference type="NCBIfam" id="TIGR00737">
    <property type="entry name" value="nifR3_yhdG"/>
    <property type="match status" value="1"/>
</dbReference>
<dbReference type="PROSITE" id="PS01136">
    <property type="entry name" value="UPF0034"/>
    <property type="match status" value="1"/>
</dbReference>
<dbReference type="AlphaFoldDB" id="A0A1H8ARS1"/>
<evidence type="ECO:0000256" key="6">
    <source>
        <dbReference type="ARBA" id="ARBA00022694"/>
    </source>
</evidence>
<keyword evidence="8" id="KW-0694">RNA-binding</keyword>
<evidence type="ECO:0000256" key="12">
    <source>
        <dbReference type="PIRNR" id="PIRNR006621"/>
    </source>
</evidence>
<evidence type="ECO:0000256" key="10">
    <source>
        <dbReference type="ARBA" id="ARBA00048205"/>
    </source>
</evidence>
<comment type="function">
    <text evidence="2 12">Catalyzes the synthesis of 5,6-dihydrouridine (D), a modified base found in the D-loop of most tRNAs, via the reduction of the C5-C6 double bond in target uridines.</text>
</comment>
<protein>
    <recommendedName>
        <fullName evidence="12">tRNA-dihydrouridine synthase</fullName>
        <ecNumber evidence="12">1.3.1.-</ecNumber>
    </recommendedName>
</protein>
<dbReference type="CDD" id="cd02801">
    <property type="entry name" value="DUS_like_FMN"/>
    <property type="match status" value="1"/>
</dbReference>
<evidence type="ECO:0000256" key="8">
    <source>
        <dbReference type="ARBA" id="ARBA00022884"/>
    </source>
</evidence>
<feature type="domain" description="DUS-like FMN-binding" evidence="15">
    <location>
        <begin position="25"/>
        <end position="328"/>
    </location>
</feature>
<evidence type="ECO:0000256" key="3">
    <source>
        <dbReference type="ARBA" id="ARBA00022555"/>
    </source>
</evidence>
<keyword evidence="9 12" id="KW-0560">Oxidoreductase</keyword>
<dbReference type="Pfam" id="PF01207">
    <property type="entry name" value="Dus"/>
    <property type="match status" value="1"/>
</dbReference>
<accession>A0A1H8ARS1</accession>
<evidence type="ECO:0000256" key="5">
    <source>
        <dbReference type="ARBA" id="ARBA00022643"/>
    </source>
</evidence>
<dbReference type="InterPro" id="IPR024036">
    <property type="entry name" value="tRNA-dHydroUridine_Synthase_C"/>
</dbReference>
<sequence length="336" mass="36348">MNKIDGSDAVHRLSLGSLELKNNMILAPLAGVSNMAFRVIAREAGCALAFTEMISANGLVRGNDKSRHYLLSSEEDKPLGVQVFGSDPVFLADAVRIADEQGADLIDINMGCPVKKVVKNGAGAALLKDPDRVSKILEMVRKATRKPLTVKIRSGWNGQNINAVRIAQIAEHQGIDAVIVHARTAVQGFAGSADWRVIEEVKNSVGITVIGNGDVKSGVDARDMIRLTGCDGVMIGRGALGNPWIFKSAVSVASEETGPDMPTLIERKEMIVRHLEAESLLGGSDGAVVRFRKHLLWYTKRLRGGSVFRAKATTISEKNLLMDEIERFFNSAEMTS</sequence>
<dbReference type="SUPFAM" id="SSF51395">
    <property type="entry name" value="FMN-linked oxidoreductases"/>
    <property type="match status" value="1"/>
</dbReference>
<dbReference type="OrthoDB" id="9764501at2"/>
<keyword evidence="14" id="KW-0547">Nucleotide-binding</keyword>
<dbReference type="PIRSF" id="PIRSF006621">
    <property type="entry name" value="Dus"/>
    <property type="match status" value="1"/>
</dbReference>
<dbReference type="InterPro" id="IPR004652">
    <property type="entry name" value="DusB-like"/>
</dbReference>
<feature type="binding site" evidence="14">
    <location>
        <position position="181"/>
    </location>
    <ligand>
        <name>FMN</name>
        <dbReference type="ChEBI" id="CHEBI:58210"/>
    </ligand>
</feature>
<comment type="similarity">
    <text evidence="12">Belongs to the dus family.</text>
</comment>
<dbReference type="InterPro" id="IPR035587">
    <property type="entry name" value="DUS-like_FMN-bd"/>
</dbReference>
<evidence type="ECO:0000256" key="13">
    <source>
        <dbReference type="PIRSR" id="PIRSR006621-1"/>
    </source>
</evidence>
<dbReference type="GO" id="GO:0050660">
    <property type="term" value="F:flavin adenine dinucleotide binding"/>
    <property type="evidence" value="ECO:0007669"/>
    <property type="project" value="InterPro"/>
</dbReference>
<evidence type="ECO:0000256" key="2">
    <source>
        <dbReference type="ARBA" id="ARBA00002790"/>
    </source>
</evidence>
<dbReference type="InterPro" id="IPR001269">
    <property type="entry name" value="DUS_fam"/>
</dbReference>
<evidence type="ECO:0000313" key="17">
    <source>
        <dbReference type="Proteomes" id="UP000198744"/>
    </source>
</evidence>
<dbReference type="Gene3D" id="3.20.20.70">
    <property type="entry name" value="Aldolase class I"/>
    <property type="match status" value="1"/>
</dbReference>
<evidence type="ECO:0000256" key="9">
    <source>
        <dbReference type="ARBA" id="ARBA00023002"/>
    </source>
</evidence>
<gene>
    <name evidence="16" type="ORF">SAMN04489760_13910</name>
</gene>
<keyword evidence="5 12" id="KW-0288">FMN</keyword>
<dbReference type="STRING" id="43775.SAMN04489760_13910"/>
<dbReference type="RefSeq" id="WP_093884720.1">
    <property type="nucleotide sequence ID" value="NZ_FOBS01000039.1"/>
</dbReference>
<comment type="catalytic activity">
    <reaction evidence="11">
        <text>a 5,6-dihydrouridine in tRNA + NAD(+) = a uridine in tRNA + NADH + H(+)</text>
        <dbReference type="Rhea" id="RHEA:54452"/>
        <dbReference type="Rhea" id="RHEA-COMP:13339"/>
        <dbReference type="Rhea" id="RHEA-COMP:13887"/>
        <dbReference type="ChEBI" id="CHEBI:15378"/>
        <dbReference type="ChEBI" id="CHEBI:57540"/>
        <dbReference type="ChEBI" id="CHEBI:57945"/>
        <dbReference type="ChEBI" id="CHEBI:65315"/>
        <dbReference type="ChEBI" id="CHEBI:74443"/>
    </reaction>
</comment>
<keyword evidence="17" id="KW-1185">Reference proteome</keyword>
<comment type="catalytic activity">
    <reaction evidence="10">
        <text>a 5,6-dihydrouridine in tRNA + NADP(+) = a uridine in tRNA + NADPH + H(+)</text>
        <dbReference type="Rhea" id="RHEA:23624"/>
        <dbReference type="Rhea" id="RHEA-COMP:13339"/>
        <dbReference type="Rhea" id="RHEA-COMP:13887"/>
        <dbReference type="ChEBI" id="CHEBI:15378"/>
        <dbReference type="ChEBI" id="CHEBI:57783"/>
        <dbReference type="ChEBI" id="CHEBI:58349"/>
        <dbReference type="ChEBI" id="CHEBI:65315"/>
        <dbReference type="ChEBI" id="CHEBI:74443"/>
    </reaction>
</comment>
<keyword evidence="3" id="KW-0820">tRNA-binding</keyword>
<evidence type="ECO:0000313" key="16">
    <source>
        <dbReference type="EMBL" id="SEM72508.1"/>
    </source>
</evidence>
<feature type="active site" description="Proton donor" evidence="13">
    <location>
        <position position="112"/>
    </location>
</feature>
<dbReference type="PANTHER" id="PTHR45846">
    <property type="entry name" value="TRNA-DIHYDROURIDINE(47) SYNTHASE [NAD(P)(+)]-LIKE"/>
    <property type="match status" value="1"/>
</dbReference>
<dbReference type="PANTHER" id="PTHR45846:SF1">
    <property type="entry name" value="TRNA-DIHYDROURIDINE(47) SYNTHASE [NAD(P)(+)]-LIKE"/>
    <property type="match status" value="1"/>
</dbReference>
<feature type="binding site" evidence="14">
    <location>
        <begin position="236"/>
        <end position="237"/>
    </location>
    <ligand>
        <name>FMN</name>
        <dbReference type="ChEBI" id="CHEBI:58210"/>
    </ligand>
</feature>
<keyword evidence="6 12" id="KW-0819">tRNA processing</keyword>
<evidence type="ECO:0000256" key="4">
    <source>
        <dbReference type="ARBA" id="ARBA00022630"/>
    </source>
</evidence>
<keyword evidence="7" id="KW-0521">NADP</keyword>
<reference evidence="16 17" key="1">
    <citation type="submission" date="2016-10" db="EMBL/GenBank/DDBJ databases">
        <authorList>
            <person name="de Groot N.N."/>
        </authorList>
    </citation>
    <scope>NUCLEOTIDE SEQUENCE [LARGE SCALE GENOMIC DNA]</scope>
    <source>
        <strain evidence="16 17">DSM 8423</strain>
    </source>
</reference>
<dbReference type="EMBL" id="FOBS01000039">
    <property type="protein sequence ID" value="SEM72508.1"/>
    <property type="molecule type" value="Genomic_DNA"/>
</dbReference>
<dbReference type="GO" id="GO:0017150">
    <property type="term" value="F:tRNA dihydrouridine synthase activity"/>
    <property type="evidence" value="ECO:0007669"/>
    <property type="project" value="InterPro"/>
</dbReference>
<dbReference type="GO" id="GO:0000049">
    <property type="term" value="F:tRNA binding"/>
    <property type="evidence" value="ECO:0007669"/>
    <property type="project" value="UniProtKB-KW"/>
</dbReference>
<comment type="cofactor">
    <cofactor evidence="1 12 14">
        <name>FMN</name>
        <dbReference type="ChEBI" id="CHEBI:58210"/>
    </cofactor>
</comment>
<dbReference type="InterPro" id="IPR018517">
    <property type="entry name" value="tRNA_hU_synthase_CS"/>
</dbReference>
<evidence type="ECO:0000259" key="15">
    <source>
        <dbReference type="Pfam" id="PF01207"/>
    </source>
</evidence>
<proteinExistence type="inferred from homology"/>
<dbReference type="EC" id="1.3.1.-" evidence="12"/>
<evidence type="ECO:0000256" key="11">
    <source>
        <dbReference type="ARBA" id="ARBA00048802"/>
    </source>
</evidence>
<name>A0A1H8ARS1_9BACT</name>
<feature type="binding site" evidence="14">
    <location>
        <position position="151"/>
    </location>
    <ligand>
        <name>FMN</name>
        <dbReference type="ChEBI" id="CHEBI:58210"/>
    </ligand>
</feature>
<feature type="binding site" evidence="14">
    <location>
        <position position="82"/>
    </location>
    <ligand>
        <name>FMN</name>
        <dbReference type="ChEBI" id="CHEBI:58210"/>
    </ligand>
</feature>
<organism evidence="16 17">
    <name type="scientific">Syntrophus gentianae</name>
    <dbReference type="NCBI Taxonomy" id="43775"/>
    <lineage>
        <taxon>Bacteria</taxon>
        <taxon>Pseudomonadati</taxon>
        <taxon>Thermodesulfobacteriota</taxon>
        <taxon>Syntrophia</taxon>
        <taxon>Syntrophales</taxon>
        <taxon>Syntrophaceae</taxon>
        <taxon>Syntrophus</taxon>
    </lineage>
</organism>
<evidence type="ECO:0000256" key="14">
    <source>
        <dbReference type="PIRSR" id="PIRSR006621-2"/>
    </source>
</evidence>
<dbReference type="Proteomes" id="UP000198744">
    <property type="component" value="Unassembled WGS sequence"/>
</dbReference>
<evidence type="ECO:0000256" key="1">
    <source>
        <dbReference type="ARBA" id="ARBA00001917"/>
    </source>
</evidence>
<evidence type="ECO:0000256" key="7">
    <source>
        <dbReference type="ARBA" id="ARBA00022857"/>
    </source>
</evidence>
<dbReference type="Gene3D" id="1.10.1200.80">
    <property type="entry name" value="Putative flavin oxidoreducatase, domain 2"/>
    <property type="match status" value="1"/>
</dbReference>
<dbReference type="InterPro" id="IPR013785">
    <property type="entry name" value="Aldolase_TIM"/>
</dbReference>
<keyword evidence="4 12" id="KW-0285">Flavoprotein</keyword>